<evidence type="ECO:0000313" key="2">
    <source>
        <dbReference type="Proteomes" id="UP000026962"/>
    </source>
</evidence>
<organism evidence="1">
    <name type="scientific">Oryza punctata</name>
    <name type="common">Red rice</name>
    <dbReference type="NCBI Taxonomy" id="4537"/>
    <lineage>
        <taxon>Eukaryota</taxon>
        <taxon>Viridiplantae</taxon>
        <taxon>Streptophyta</taxon>
        <taxon>Embryophyta</taxon>
        <taxon>Tracheophyta</taxon>
        <taxon>Spermatophyta</taxon>
        <taxon>Magnoliopsida</taxon>
        <taxon>Liliopsida</taxon>
        <taxon>Poales</taxon>
        <taxon>Poaceae</taxon>
        <taxon>BOP clade</taxon>
        <taxon>Oryzoideae</taxon>
        <taxon>Oryzeae</taxon>
        <taxon>Oryzinae</taxon>
        <taxon>Oryza</taxon>
    </lineage>
</organism>
<reference evidence="1" key="1">
    <citation type="submission" date="2015-04" db="UniProtKB">
        <authorList>
            <consortium name="EnsemblPlants"/>
        </authorList>
    </citation>
    <scope>IDENTIFICATION</scope>
</reference>
<dbReference type="AlphaFoldDB" id="A0A0E0JQS4"/>
<dbReference type="HOGENOM" id="CLU_1985194_0_0_1"/>
<proteinExistence type="predicted"/>
<dbReference type="Gramene" id="OPUNC01G35360.1">
    <property type="protein sequence ID" value="OPUNC01G35360.1"/>
    <property type="gene ID" value="OPUNC01G35360"/>
</dbReference>
<name>A0A0E0JQS4_ORYPU</name>
<protein>
    <submittedName>
        <fullName evidence="1">Uncharacterized protein</fullName>
    </submittedName>
</protein>
<evidence type="ECO:0000313" key="1">
    <source>
        <dbReference type="EnsemblPlants" id="OPUNC01G35360.1"/>
    </source>
</evidence>
<keyword evidence="2" id="KW-1185">Reference proteome</keyword>
<accession>A0A0E0JQS4</accession>
<dbReference type="Proteomes" id="UP000026962">
    <property type="component" value="Chromosome 1"/>
</dbReference>
<dbReference type="EnsemblPlants" id="OPUNC01G35360.1">
    <property type="protein sequence ID" value="OPUNC01G35360.1"/>
    <property type="gene ID" value="OPUNC01G35360"/>
</dbReference>
<sequence>MVWQQWWRRRLASSSHAGVAEFILPQRAGPRAGARVGEASKPYGVVGGHEGLPADQLARRFRDPTTPHWSSLRKRGGVELLDFLFHAHWCIQGIRLRLSRLASCSSSELEPNPKLANFVELSSSFS</sequence>
<reference evidence="1" key="2">
    <citation type="submission" date="2018-05" db="EMBL/GenBank/DDBJ databases">
        <title>OpunRS2 (Oryza punctata Reference Sequence Version 2).</title>
        <authorList>
            <person name="Zhang J."/>
            <person name="Kudrna D."/>
            <person name="Lee S."/>
            <person name="Talag J."/>
            <person name="Welchert J."/>
            <person name="Wing R.A."/>
        </authorList>
    </citation>
    <scope>NUCLEOTIDE SEQUENCE [LARGE SCALE GENOMIC DNA]</scope>
</reference>